<dbReference type="GO" id="GO:0008168">
    <property type="term" value="F:methyltransferase activity"/>
    <property type="evidence" value="ECO:0007669"/>
    <property type="project" value="UniProtKB-KW"/>
</dbReference>
<dbReference type="FunFam" id="3.40.47.10:FF:000019">
    <property type="entry name" value="Polyketide synthase type I"/>
    <property type="match status" value="1"/>
</dbReference>
<dbReference type="InterPro" id="IPR020806">
    <property type="entry name" value="PKS_PP-bd"/>
</dbReference>
<organism evidence="14 15">
    <name type="scientific">Aspergillus steynii IBT 23096</name>
    <dbReference type="NCBI Taxonomy" id="1392250"/>
    <lineage>
        <taxon>Eukaryota</taxon>
        <taxon>Fungi</taxon>
        <taxon>Dikarya</taxon>
        <taxon>Ascomycota</taxon>
        <taxon>Pezizomycotina</taxon>
        <taxon>Eurotiomycetes</taxon>
        <taxon>Eurotiomycetidae</taxon>
        <taxon>Eurotiales</taxon>
        <taxon>Aspergillaceae</taxon>
        <taxon>Aspergillus</taxon>
        <taxon>Aspergillus subgen. Circumdati</taxon>
    </lineage>
</organism>
<evidence type="ECO:0000259" key="13">
    <source>
        <dbReference type="PROSITE" id="PS52019"/>
    </source>
</evidence>
<dbReference type="InterPro" id="IPR001242">
    <property type="entry name" value="Condensation_dom"/>
</dbReference>
<dbReference type="Pfam" id="PF00668">
    <property type="entry name" value="Condensation"/>
    <property type="match status" value="1"/>
</dbReference>
<dbReference type="SUPFAM" id="SSF53335">
    <property type="entry name" value="S-adenosyl-L-methionine-dependent methyltransferases"/>
    <property type="match status" value="1"/>
</dbReference>
<feature type="region of interest" description="N-terminal hotdog fold" evidence="9">
    <location>
        <begin position="944"/>
        <end position="1080"/>
    </location>
</feature>
<dbReference type="InterPro" id="IPR045851">
    <property type="entry name" value="AMP-bd_C_sf"/>
</dbReference>
<evidence type="ECO:0000256" key="7">
    <source>
        <dbReference type="ARBA" id="ARBA00023268"/>
    </source>
</evidence>
<dbReference type="Pfam" id="PF00698">
    <property type="entry name" value="Acyl_transf_1"/>
    <property type="match status" value="1"/>
</dbReference>
<dbReference type="PANTHER" id="PTHR43775">
    <property type="entry name" value="FATTY ACID SYNTHASE"/>
    <property type="match status" value="1"/>
</dbReference>
<dbReference type="SUPFAM" id="SSF55048">
    <property type="entry name" value="Probable ACP-binding domain of malonyl-CoA ACP transacylase"/>
    <property type="match status" value="1"/>
</dbReference>
<dbReference type="InterPro" id="IPR016036">
    <property type="entry name" value="Malonyl_transacylase_ACP-bd"/>
</dbReference>
<keyword evidence="1" id="KW-0596">Phosphopantetheine</keyword>
<dbReference type="SUPFAM" id="SSF52777">
    <property type="entry name" value="CoA-dependent acyltransferases"/>
    <property type="match status" value="2"/>
</dbReference>
<dbReference type="SMART" id="SM00825">
    <property type="entry name" value="PKS_KS"/>
    <property type="match status" value="1"/>
</dbReference>
<gene>
    <name evidence="14" type="ORF">P170DRAFT_477231</name>
</gene>
<dbReference type="InterPro" id="IPR016039">
    <property type="entry name" value="Thiolase-like"/>
</dbReference>
<feature type="domain" description="Carrier" evidence="11">
    <location>
        <begin position="2393"/>
        <end position="2470"/>
    </location>
</feature>
<dbReference type="InterPro" id="IPR000873">
    <property type="entry name" value="AMP-dep_synth/lig_dom"/>
</dbReference>
<dbReference type="SUPFAM" id="SSF52151">
    <property type="entry name" value="FabD/lysophospholipase-like"/>
    <property type="match status" value="1"/>
</dbReference>
<dbReference type="NCBIfam" id="TIGR01733">
    <property type="entry name" value="AA-adenyl-dom"/>
    <property type="match status" value="1"/>
</dbReference>
<dbReference type="Gene3D" id="3.30.559.30">
    <property type="entry name" value="Nonribosomal peptide synthetase, condensation domain"/>
    <property type="match status" value="1"/>
</dbReference>
<dbReference type="InterPro" id="IPR016035">
    <property type="entry name" value="Acyl_Trfase/lysoPLipase"/>
</dbReference>
<dbReference type="InterPro" id="IPR018201">
    <property type="entry name" value="Ketoacyl_synth_AS"/>
</dbReference>
<dbReference type="Pfam" id="PF08242">
    <property type="entry name" value="Methyltransf_12"/>
    <property type="match status" value="1"/>
</dbReference>
<proteinExistence type="inferred from homology"/>
<dbReference type="OrthoDB" id="329835at2759"/>
<dbReference type="PROSITE" id="PS52004">
    <property type="entry name" value="KS3_2"/>
    <property type="match status" value="1"/>
</dbReference>
<dbReference type="InterPro" id="IPR032821">
    <property type="entry name" value="PKS_assoc"/>
</dbReference>
<evidence type="ECO:0000256" key="6">
    <source>
        <dbReference type="ARBA" id="ARBA00022737"/>
    </source>
</evidence>
<dbReference type="SMART" id="SM00822">
    <property type="entry name" value="PKS_KR"/>
    <property type="match status" value="1"/>
</dbReference>
<dbReference type="SUPFAM" id="SSF56801">
    <property type="entry name" value="Acetyl-CoA synthetase-like"/>
    <property type="match status" value="1"/>
</dbReference>
<dbReference type="Pfam" id="PF08659">
    <property type="entry name" value="KR"/>
    <property type="match status" value="1"/>
</dbReference>
<dbReference type="InterPro" id="IPR023213">
    <property type="entry name" value="CAT-like_dom_sf"/>
</dbReference>
<keyword evidence="5" id="KW-0808">Transferase</keyword>
<dbReference type="Pfam" id="PF21089">
    <property type="entry name" value="PKS_DH_N"/>
    <property type="match status" value="1"/>
</dbReference>
<dbReference type="InterPro" id="IPR014030">
    <property type="entry name" value="Ketoacyl_synth_N"/>
</dbReference>
<feature type="domain" description="Ketosynthase family 3 (KS3)" evidence="12">
    <location>
        <begin position="6"/>
        <end position="440"/>
    </location>
</feature>
<feature type="region of interest" description="Disordered" evidence="10">
    <location>
        <begin position="2489"/>
        <end position="2542"/>
    </location>
</feature>
<dbReference type="InterPro" id="IPR009081">
    <property type="entry name" value="PP-bd_ACP"/>
</dbReference>
<dbReference type="SMART" id="SM00823">
    <property type="entry name" value="PKS_PP"/>
    <property type="match status" value="1"/>
</dbReference>
<evidence type="ECO:0000256" key="4">
    <source>
        <dbReference type="ARBA" id="ARBA00022603"/>
    </source>
</evidence>
<dbReference type="Gene3D" id="3.40.50.720">
    <property type="entry name" value="NAD(P)-binding Rossmann-like Domain"/>
    <property type="match status" value="4"/>
</dbReference>
<dbReference type="Gene3D" id="3.30.300.30">
    <property type="match status" value="1"/>
</dbReference>
<dbReference type="GO" id="GO:0006633">
    <property type="term" value="P:fatty acid biosynthetic process"/>
    <property type="evidence" value="ECO:0007669"/>
    <property type="project" value="InterPro"/>
</dbReference>
<dbReference type="Gene3D" id="3.40.50.150">
    <property type="entry name" value="Vaccinia Virus protein VP39"/>
    <property type="match status" value="1"/>
</dbReference>
<dbReference type="InterPro" id="IPR006162">
    <property type="entry name" value="Ppantetheine_attach_site"/>
</dbReference>
<dbReference type="InterPro" id="IPR049552">
    <property type="entry name" value="PKS_DH_N"/>
</dbReference>
<dbReference type="InterPro" id="IPR014031">
    <property type="entry name" value="Ketoacyl_synth_C"/>
</dbReference>
<feature type="domain" description="Carrier" evidence="11">
    <location>
        <begin position="3532"/>
        <end position="3612"/>
    </location>
</feature>
<dbReference type="SUPFAM" id="SSF53901">
    <property type="entry name" value="Thiolase-like"/>
    <property type="match status" value="1"/>
</dbReference>
<dbReference type="Pfam" id="PF00109">
    <property type="entry name" value="ketoacyl-synt"/>
    <property type="match status" value="1"/>
</dbReference>
<evidence type="ECO:0000259" key="11">
    <source>
        <dbReference type="PROSITE" id="PS50075"/>
    </source>
</evidence>
<dbReference type="SMART" id="SM00826">
    <property type="entry name" value="PKS_DH"/>
    <property type="match status" value="1"/>
</dbReference>
<dbReference type="CDD" id="cd02440">
    <property type="entry name" value="AdoMet_MTases"/>
    <property type="match status" value="1"/>
</dbReference>
<accession>A0A2I2G0E6</accession>
<keyword evidence="7" id="KW-0511">Multifunctional enzyme</keyword>
<dbReference type="Gene3D" id="3.10.129.110">
    <property type="entry name" value="Polyketide synthase dehydratase"/>
    <property type="match status" value="1"/>
</dbReference>
<dbReference type="Proteomes" id="UP000234275">
    <property type="component" value="Unassembled WGS sequence"/>
</dbReference>
<dbReference type="InterPro" id="IPR014043">
    <property type="entry name" value="Acyl_transferase_dom"/>
</dbReference>
<dbReference type="Pfam" id="PF16197">
    <property type="entry name" value="KAsynt_C_assoc"/>
    <property type="match status" value="1"/>
</dbReference>
<dbReference type="EMBL" id="MSFO01000006">
    <property type="protein sequence ID" value="PLB46349.1"/>
    <property type="molecule type" value="Genomic_DNA"/>
</dbReference>
<dbReference type="InterPro" id="IPR020845">
    <property type="entry name" value="AMP-binding_CS"/>
</dbReference>
<dbReference type="Pfam" id="PF00501">
    <property type="entry name" value="AMP-binding"/>
    <property type="match status" value="1"/>
</dbReference>
<dbReference type="Pfam" id="PF02801">
    <property type="entry name" value="Ketoacyl-synt_C"/>
    <property type="match status" value="1"/>
</dbReference>
<feature type="compositionally biased region" description="Basic and acidic residues" evidence="10">
    <location>
        <begin position="2494"/>
        <end position="2509"/>
    </location>
</feature>
<dbReference type="Gene3D" id="3.40.50.12780">
    <property type="entry name" value="N-terminal domain of ligase-like"/>
    <property type="match status" value="1"/>
</dbReference>
<evidence type="ECO:0000259" key="12">
    <source>
        <dbReference type="PROSITE" id="PS52004"/>
    </source>
</evidence>
<dbReference type="GO" id="GO:0009403">
    <property type="term" value="P:toxin biosynthetic process"/>
    <property type="evidence" value="ECO:0007669"/>
    <property type="project" value="UniProtKB-ARBA"/>
</dbReference>
<dbReference type="CDD" id="cd19532">
    <property type="entry name" value="C_PKS-NRPS"/>
    <property type="match status" value="1"/>
</dbReference>
<dbReference type="Pfam" id="PF14765">
    <property type="entry name" value="PS-DH"/>
    <property type="match status" value="1"/>
</dbReference>
<dbReference type="InterPro" id="IPR020807">
    <property type="entry name" value="PKS_DH"/>
</dbReference>
<dbReference type="InterPro" id="IPR013968">
    <property type="entry name" value="PKS_KR"/>
</dbReference>
<evidence type="ECO:0000256" key="3">
    <source>
        <dbReference type="ARBA" id="ARBA00022598"/>
    </source>
</evidence>
<dbReference type="VEuPathDB" id="FungiDB:P170DRAFT_477231"/>
<dbReference type="PROSITE" id="PS50075">
    <property type="entry name" value="CARRIER"/>
    <property type="match status" value="2"/>
</dbReference>
<feature type="compositionally biased region" description="Polar residues" evidence="10">
    <location>
        <begin position="2510"/>
        <end position="2524"/>
    </location>
</feature>
<dbReference type="SMART" id="SM00827">
    <property type="entry name" value="PKS_AT"/>
    <property type="match status" value="1"/>
</dbReference>
<dbReference type="GeneID" id="36561127"/>
<dbReference type="PROSITE" id="PS52019">
    <property type="entry name" value="PKS_MFAS_DH"/>
    <property type="match status" value="1"/>
</dbReference>
<keyword evidence="4" id="KW-0489">Methyltransferase</keyword>
<comment type="caution">
    <text evidence="14">The sequence shown here is derived from an EMBL/GenBank/DDBJ whole genome shotgun (WGS) entry which is preliminary data.</text>
</comment>
<dbReference type="Gene3D" id="3.40.47.10">
    <property type="match status" value="1"/>
</dbReference>
<dbReference type="InterPro" id="IPR057326">
    <property type="entry name" value="KR_dom"/>
</dbReference>
<feature type="region of interest" description="C-terminal hotdog fold" evidence="9">
    <location>
        <begin position="1095"/>
        <end position="1243"/>
    </location>
</feature>
<dbReference type="Gene3D" id="3.40.366.10">
    <property type="entry name" value="Malonyl-Coenzyme A Acyl Carrier Protein, domain 2"/>
    <property type="match status" value="1"/>
</dbReference>
<comment type="similarity">
    <text evidence="8">In the C-terminal section; belongs to the NRP synthetase family.</text>
</comment>
<dbReference type="GO" id="GO:0016874">
    <property type="term" value="F:ligase activity"/>
    <property type="evidence" value="ECO:0007669"/>
    <property type="project" value="UniProtKB-KW"/>
</dbReference>
<dbReference type="CDD" id="cd00833">
    <property type="entry name" value="PKS"/>
    <property type="match status" value="1"/>
</dbReference>
<evidence type="ECO:0000313" key="15">
    <source>
        <dbReference type="Proteomes" id="UP000234275"/>
    </source>
</evidence>
<dbReference type="PANTHER" id="PTHR43775:SF20">
    <property type="entry name" value="HYBRID PKS-NRPS SYNTHETASE APDA"/>
    <property type="match status" value="1"/>
</dbReference>
<feature type="domain" description="PKS/mFAS DH" evidence="13">
    <location>
        <begin position="944"/>
        <end position="1243"/>
    </location>
</feature>
<dbReference type="GO" id="GO:0004312">
    <property type="term" value="F:fatty acid synthase activity"/>
    <property type="evidence" value="ECO:0007669"/>
    <property type="project" value="TreeGrafter"/>
</dbReference>
<dbReference type="STRING" id="1392250.A0A2I2G0E6"/>
<dbReference type="InterPro" id="IPR001227">
    <property type="entry name" value="Ac_transferase_dom_sf"/>
</dbReference>
<dbReference type="InterPro" id="IPR049551">
    <property type="entry name" value="PKS_DH_C"/>
</dbReference>
<feature type="active site" description="Proton donor; for dehydratase activity" evidence="9">
    <location>
        <position position="1150"/>
    </location>
</feature>
<name>A0A2I2G0E6_9EURO</name>
<dbReference type="CDD" id="cd05930">
    <property type="entry name" value="A_NRPS"/>
    <property type="match status" value="1"/>
</dbReference>
<dbReference type="SUPFAM" id="SSF51735">
    <property type="entry name" value="NAD(P)-binding Rossmann-fold domains"/>
    <property type="match status" value="2"/>
</dbReference>
<sequence length="4036" mass="444064">MYSSQSEPIAIVGSGCRFPGGSLSPSKLWQLLREPRDVSREIPDDRFSTQGYYHPDGSHHGTTHTTRSYLLDDVRQFDPQFFNIQPAEAEAIDPQQRLLLETVYESIESAGMTLEGLQGTQAAVFVGLMGCDYSDIVLGDLECAPTYTGTGTARSIHSNRISYFFDWHGPSMTVDTACSSSMMAVHLAAQALRSGDAPVAVAAGASLNIGPNNYVLLSNLGMISPDSRSKMWDAEANGYARGEGVGVVILKTLSQALKDGDHVESLIREVCVNQDGRTQGITMPNELAQAALIRQTYQRAGLDPTNATDRPQYFEAHGTGTPAGDPREAEAISRTFFPEGCGASQDEIIYVGSIKTIIGHTEGAAGIASILKASLALQNGYIPPNLLFNRLSSSVARFTEHLQVPTSLIPWPQVADGGVRRASVNSFGFGGSNGHAILESFQPESRTTSHPGKGKVVLTPFIFSAASERSLVAVLKAYAQHLGALDDVDLRSLAYTLHSRRSVLPFRVAIWANSLQDLLFKIDERLDDFAAKQTLSLGVRALSKSNRKILGVFTGQGAQWAGMGKQFLIHLPYAHQIICELDASLASLPLEHRPSWTLLGQLLTDPAPSRVHEAAISQPICTAVQVLLVCLLRSAGVHFGAVVGHSSGEIGAAYAAGMLSASDAVRIAYYRGFGASLSGGQNQEKGAMLAVGASLEEATDLCKLHGIKDRVTVAACNSPSSVTLSGDIDAIKTAKLVLDDERKFSRMLRVDTAYHSHHMIPCAGPYMEFLRQCGIKPTIPGPTAPSWYSSVNTSTEPMHLTDSLAIEYWKDNMVQPVLFSQAVETALASAGPFDIALEVGPHPALQGPFNQIIEEVSKSNIPYSGSLKRGSDDIEAFANALGFVWAHLGLSAVNFKAYEQALLPQDEDELFLKDLPTYPWNHEGSYWFESRITRVQRERKRPVHPLLGIQASDKTDSEVKWRNFLKKNELPWLNDHQIQGQAVFPAAGYVCMAWEAVMEVSGARPTRLFEIHNMSIGRAIVFDRSLVGVEVVFALSNIARDNDDPGFLRADFSCHSCSSRDNNLLILNACGTITVFYGDPGADSLPAESPEVPNLVDVDADSLYDSLTDLGYRYTGLFKIIDSLKRKRNHARGRLQRVSTNLLIHPAIVDGGLQALLAATSYPGDGALWSLHMPVTVRNIRLNPYFCHLSQNEMPVFEFDAIVSDFGSFGSNGSVQVYPPGSSHALLQIEGAKAVPVAPATAKDDRNIFSEVILDRLSLDGEWISEGHVASPEEYHLGYLLERIAHYYLRQLHERVTAQEREQAEFHHQRLLVFAENIVTSVASGQHDWAKQEWAQDTKSDILEASERYSHLIDIRMMTSIGENLLSVVRGESTYLEHMVRDNMLEEFYCHSLGFPVMNKWLARMAKQLVHQYPSMKILEIGAGTGGATKLIFKAIGRKFSSYTYTDVSPAYFDRAKEDFREFTSKMEYKILDLEKDMSEQGYTEGEFDLVVASNVLHATKNLEHTLRRVRGLLRPGGHLLMLEITSTSPMRFGFFMGGLPGWWVGHDDGRQMAPVIEPVRWHSLLRKSGFSGIEAITPASDILPYPMSVMAAQADDYRIQFLRDPAFEPIPQASPGALLIVGTESLVTTKLAEKISRILANKFAHIAVFSSIEYLGRPGVRIPRNVISLCDLDEPTFLHMSQERLSALQLLVNNAKNILWVTQGSQGEEPYNNMSIGFTRSLRYEIPDMRLQVLDTDSINTLDAQYISNLLLILSATDSWARLGEMDDVLWGIEPEIHLKQGSAYIPRIIQDRPRNDRYNSKQRPLSKQVCPGEQPVFLDVSGDFYVLREFAPSSIFTTMPASLVKVKVATATINAVQAGSFGAAFIAYGTVEATSEPVVVFSDKNASILEVPEKYVVRYEVDPSKQHVFLQATMLELIADNILSLCQSDGDLLLYRTPEPLSPVVQRRAIETGRRVFEVTHGPEKGTSMVSIHLRALESHIRSALPKNLAAFVNFSVDTTEVDFARRVLSNLRVECRIIGPDRVYQQAASLVSEYAVDNFHSALKRAASHAAEILDRTQLPPIEVITLHESLEMRRASHKYQIIDWTVDSTVGVRIESASNQVALHPDKSYLLVGLTADLGQAVCEWMIDHGARSVVLLSRNPRVGQRWLDLQARKGATVTVYSADVSDRQSIGEVHRQIAASLPAVAGVVNAAMVLQDSMFSNTNLDMLRAVMAPKVDGSRYLDELFSDPTLDFFILFSSLAWAGGNSGQSVYAAANGYLVGLAAQRRNRGLPASVIDLGPVLGLGYITRSGQITAADIDASGSYPISEYDLLEHVAEAVLASPIQSTASYEIISGIREVDPELSDRVNWINNPKLSHFVVDKGDVKADTADKRAMPIKDQLREAQTVAELRQIITNGFTARLLLLLQLPANSMSTEVPLVELGVDSLVAVEVRSWFLKNVSVDLPVLKVLGGSSLLDVVEISLEQASPKLLAQTSGVEGMLEDGNVSSVERSKHPHAEILTDRSTEGSWSPPSTGQVEQSSYRDDSKMTPLSTPHSEQSEMHFHPIIERTEKMSFTQRRFWFMHHHLADPTTFNVTFSHHLEGEMHVADMAQALVALGAKHEGLRTCFFDTRSENSQPIQAVLAQSLLHLEHRHIETADVVDTEFKKLVNHVYNLENGDVMKVILLTHTPRSHFLIIGYHHIAMDGIGFAGFLQELMQIRTAASSPMQYQYIDYSNKQRQAYEQGDMAGEIEFWRKEISNPPPPLPLLPFARAKHRRALREYSHSTSSFRLSSIVTARIKRKCRSYQATSFHFYLAVLKTMLFKMLDSDDLCIGIADSNRTDGDMLRTMGAFLNPLPLRFRRDMRQSFGDAVRTARQKVYSAMEHARLPFDVLLDELKIPRSADHSPLFQVFLEFRQGVQEQMVVGDWQVQRTHWDYGKTPYDIMLDIIENTSGEAVVSLSTQRSLYSQKDTDLLGRVFQNLLDTFASNPAQRVGDPQLFARADINKAITAGIGPHVPTTWPANVADCIGISLSAGPDKIALKNEGGIELTYRELSDRADRIAAAVKHANIQQGSRVAIFLEPGTDQVASMIAMFRLGTVYVPLDLRQPVTRLKSLLKDCEPSAVLYHAATSGTVGSLLPSDTSKLLDISRVDAAKPSPSCFAPVGGHSPAMVLYTSGSTGEPKGIVISHSNICHHLESMSQTLGFGAEVMLHQSSPTFDLAVSQVLMALCHGGTLVIVPQAKRGDVLEITKIMAEQRVTSTVATPSEYSAWLRYGCVHLDSCPTWTLALSGGEQLTSRLIHEFDVMRTCSPQVVNIYGPAEITISSNCLTVPGVETAGAIPVGPTLPNYSICIVDQNMEPLPIGMSGEICIGGCGVTLGYLNNDSLTQQKYVTNPFASESYRARGWTRMVRTGDRGRLSNDGSLAFEGRMGDDSIVKLHGIRVELEDIEIMILRQADGGIDQVVVSVRGDPQFLVAHVILSRTLADVDQSAFLEDLRSSLPLPLYMCPAILVSVTEFPFNAHFKADRLAIAKLPLPSTVPRSPGTGFDLTGLQKQLKDLWDEVLPQELIDISAAHPDLNFFQAGGNSFLLLKIQDLIRKRFRVTLSLADLYEASTLGRASIQHITPAAPVQSSPRRNNNGLVVVMTGSTGALGFELLRQLVGEARVSRIHCVAVREPSGDTKFDARRPQLDMANVFYHQGNLADPDLGLPRETFCQLAAEVDLILHSGGNRSFWDRYPAYRGANVQSTKTLVSMALPRKASIRFLSSDGVSVMIESPATDGTNGYVASKWVSERVLETTAKKFGVPIHIHRPMPAVSENPAAHEEALAELRRVTHDHHIRIPTDHVWGHIDLFQVDQLAGKVLGVMFSERTTIMDLGVEGVRVSQHHHHPLSYIHYQSPFRLTTEDLHSIWDAKAPDSPNTKNPSGPEWIGAVTAAGFPYIVSSQDLRIIGKDEDYVRFVSRRAAVVEGGINPGYEIRDADVPTDLASHAIGLCLRGTTVYGAILAFAAKSGEWLNMVGIDGLEHLGVQNAKARGCKVIAIGNQMEAMDTA</sequence>
<feature type="active site" description="Proton acceptor; for dehydratase activity" evidence="9">
    <location>
        <position position="976"/>
    </location>
</feature>
<dbReference type="GO" id="GO:0032259">
    <property type="term" value="P:methylation"/>
    <property type="evidence" value="ECO:0007669"/>
    <property type="project" value="UniProtKB-KW"/>
</dbReference>
<keyword evidence="2" id="KW-0597">Phosphoprotein</keyword>
<keyword evidence="15" id="KW-1185">Reference proteome</keyword>
<dbReference type="SUPFAM" id="SSF47336">
    <property type="entry name" value="ACP-like"/>
    <property type="match status" value="2"/>
</dbReference>
<dbReference type="InterPro" id="IPR049900">
    <property type="entry name" value="PKS_mFAS_DH"/>
</dbReference>
<protein>
    <submittedName>
        <fullName evidence="14">Lovastatin nonaketide synthase</fullName>
    </submittedName>
</protein>
<evidence type="ECO:0000256" key="10">
    <source>
        <dbReference type="SAM" id="MobiDB-lite"/>
    </source>
</evidence>
<dbReference type="Gene3D" id="3.30.559.10">
    <property type="entry name" value="Chloramphenicol acetyltransferase-like domain"/>
    <property type="match status" value="1"/>
</dbReference>
<dbReference type="InterPro" id="IPR013120">
    <property type="entry name" value="FAR_NAD-bd"/>
</dbReference>
<evidence type="ECO:0000313" key="14">
    <source>
        <dbReference type="EMBL" id="PLB46349.1"/>
    </source>
</evidence>
<dbReference type="InterPro" id="IPR020841">
    <property type="entry name" value="PKS_Beta-ketoAc_synthase_dom"/>
</dbReference>
<keyword evidence="3" id="KW-0436">Ligase</keyword>
<dbReference type="InterPro" id="IPR010071">
    <property type="entry name" value="AA_adenyl_dom"/>
</dbReference>
<dbReference type="PROSITE" id="PS00012">
    <property type="entry name" value="PHOSPHOPANTETHEINE"/>
    <property type="match status" value="1"/>
</dbReference>
<dbReference type="Gene3D" id="1.10.1200.10">
    <property type="entry name" value="ACP-like"/>
    <property type="match status" value="1"/>
</dbReference>
<dbReference type="GO" id="GO:0004315">
    <property type="term" value="F:3-oxoacyl-[acyl-carrier-protein] synthase activity"/>
    <property type="evidence" value="ECO:0007669"/>
    <property type="project" value="InterPro"/>
</dbReference>
<evidence type="ECO:0000256" key="9">
    <source>
        <dbReference type="PROSITE-ProRule" id="PRU01363"/>
    </source>
</evidence>
<dbReference type="InterPro" id="IPR013217">
    <property type="entry name" value="Methyltransf_12"/>
</dbReference>
<dbReference type="PROSITE" id="PS00455">
    <property type="entry name" value="AMP_BINDING"/>
    <property type="match status" value="1"/>
</dbReference>
<dbReference type="Pfam" id="PF00550">
    <property type="entry name" value="PP-binding"/>
    <property type="match status" value="2"/>
</dbReference>
<evidence type="ECO:0000256" key="8">
    <source>
        <dbReference type="ARBA" id="ARBA00029443"/>
    </source>
</evidence>
<dbReference type="InterPro" id="IPR029063">
    <property type="entry name" value="SAM-dependent_MTases_sf"/>
</dbReference>
<dbReference type="RefSeq" id="XP_024701651.1">
    <property type="nucleotide sequence ID" value="XM_024853429.1"/>
</dbReference>
<dbReference type="Pfam" id="PF07993">
    <property type="entry name" value="NAD_binding_4"/>
    <property type="match status" value="1"/>
</dbReference>
<dbReference type="GO" id="GO:0031177">
    <property type="term" value="F:phosphopantetheine binding"/>
    <property type="evidence" value="ECO:0007669"/>
    <property type="project" value="InterPro"/>
</dbReference>
<dbReference type="InterPro" id="IPR042104">
    <property type="entry name" value="PKS_dehydratase_sf"/>
</dbReference>
<dbReference type="InterPro" id="IPR036736">
    <property type="entry name" value="ACP-like_sf"/>
</dbReference>
<evidence type="ECO:0000256" key="5">
    <source>
        <dbReference type="ARBA" id="ARBA00022679"/>
    </source>
</evidence>
<evidence type="ECO:0000256" key="2">
    <source>
        <dbReference type="ARBA" id="ARBA00022553"/>
    </source>
</evidence>
<dbReference type="PROSITE" id="PS00606">
    <property type="entry name" value="KS3_1"/>
    <property type="match status" value="1"/>
</dbReference>
<reference evidence="14 15" key="1">
    <citation type="submission" date="2016-12" db="EMBL/GenBank/DDBJ databases">
        <title>The genomes of Aspergillus section Nigri reveals drivers in fungal speciation.</title>
        <authorList>
            <consortium name="DOE Joint Genome Institute"/>
            <person name="Vesth T.C."/>
            <person name="Nybo J."/>
            <person name="Theobald S."/>
            <person name="Brandl J."/>
            <person name="Frisvad J.C."/>
            <person name="Nielsen K.F."/>
            <person name="Lyhne E.K."/>
            <person name="Kogle M.E."/>
            <person name="Kuo A."/>
            <person name="Riley R."/>
            <person name="Clum A."/>
            <person name="Nolan M."/>
            <person name="Lipzen A."/>
            <person name="Salamov A."/>
            <person name="Henrissat B."/>
            <person name="Wiebenga A."/>
            <person name="De Vries R.P."/>
            <person name="Grigoriev I.V."/>
            <person name="Mortensen U.H."/>
            <person name="Andersen M.R."/>
            <person name="Baker S.E."/>
        </authorList>
    </citation>
    <scope>NUCLEOTIDE SEQUENCE [LARGE SCALE GENOMIC DNA]</scope>
    <source>
        <strain evidence="14 15">IBT 23096</strain>
    </source>
</reference>
<dbReference type="InterPro" id="IPR042099">
    <property type="entry name" value="ANL_N_sf"/>
</dbReference>
<dbReference type="InterPro" id="IPR036291">
    <property type="entry name" value="NAD(P)-bd_dom_sf"/>
</dbReference>
<evidence type="ECO:0000256" key="1">
    <source>
        <dbReference type="ARBA" id="ARBA00022450"/>
    </source>
</evidence>
<dbReference type="InterPro" id="IPR050091">
    <property type="entry name" value="PKS_NRPS_Biosynth_Enz"/>
</dbReference>
<keyword evidence="6" id="KW-0677">Repeat</keyword>